<keyword evidence="1" id="KW-0812">Transmembrane</keyword>
<gene>
    <name evidence="2" type="ORF">FHS27_001530</name>
</gene>
<dbReference type="EMBL" id="JACHXU010000004">
    <property type="protein sequence ID" value="MBB3205726.1"/>
    <property type="molecule type" value="Genomic_DNA"/>
</dbReference>
<keyword evidence="1" id="KW-1133">Transmembrane helix</keyword>
<keyword evidence="3" id="KW-1185">Reference proteome</keyword>
<dbReference type="Proteomes" id="UP000536179">
    <property type="component" value="Unassembled WGS sequence"/>
</dbReference>
<proteinExistence type="predicted"/>
<keyword evidence="1" id="KW-0472">Membrane</keyword>
<evidence type="ECO:0000313" key="2">
    <source>
        <dbReference type="EMBL" id="MBB3205726.1"/>
    </source>
</evidence>
<reference evidence="2 3" key="1">
    <citation type="submission" date="2020-08" db="EMBL/GenBank/DDBJ databases">
        <title>Genomic Encyclopedia of Type Strains, Phase III (KMG-III): the genomes of soil and plant-associated and newly described type strains.</title>
        <authorList>
            <person name="Whitman W."/>
        </authorList>
    </citation>
    <scope>NUCLEOTIDE SEQUENCE [LARGE SCALE GENOMIC DNA]</scope>
    <source>
        <strain evidence="2 3">CECT 8075</strain>
    </source>
</reference>
<protein>
    <submittedName>
        <fullName evidence="2">Uncharacterized protein</fullName>
    </submittedName>
</protein>
<evidence type="ECO:0000256" key="1">
    <source>
        <dbReference type="SAM" id="Phobius"/>
    </source>
</evidence>
<accession>A0A7W5DW98</accession>
<dbReference type="AlphaFoldDB" id="A0A7W5DW98"/>
<feature type="transmembrane region" description="Helical" evidence="1">
    <location>
        <begin position="62"/>
        <end position="81"/>
    </location>
</feature>
<feature type="transmembrane region" description="Helical" evidence="1">
    <location>
        <begin position="23"/>
        <end position="42"/>
    </location>
</feature>
<sequence length="84" mass="9785">MSDAKPMVLDVGVAILSIARSRVWLFMSGLVFLYYLRFWFGYPFPTTQVTGSMYRGTAFFDFVITWLEFASWFACLAAVSFRRR</sequence>
<organism evidence="2 3">
    <name type="scientific">Aporhodopirellula rubra</name>
    <dbReference type="NCBI Taxonomy" id="980271"/>
    <lineage>
        <taxon>Bacteria</taxon>
        <taxon>Pseudomonadati</taxon>
        <taxon>Planctomycetota</taxon>
        <taxon>Planctomycetia</taxon>
        <taxon>Pirellulales</taxon>
        <taxon>Pirellulaceae</taxon>
        <taxon>Aporhodopirellula</taxon>
    </lineage>
</organism>
<comment type="caution">
    <text evidence="2">The sequence shown here is derived from an EMBL/GenBank/DDBJ whole genome shotgun (WGS) entry which is preliminary data.</text>
</comment>
<evidence type="ECO:0000313" key="3">
    <source>
        <dbReference type="Proteomes" id="UP000536179"/>
    </source>
</evidence>
<name>A0A7W5DW98_9BACT</name>